<dbReference type="InterPro" id="IPR050991">
    <property type="entry name" value="ECM_Regulatory_Proteins"/>
</dbReference>
<dbReference type="CDD" id="cd00063">
    <property type="entry name" value="FN3"/>
    <property type="match status" value="1"/>
</dbReference>
<dbReference type="AlphaFoldDB" id="C3ZME1"/>
<dbReference type="InterPro" id="IPR013783">
    <property type="entry name" value="Ig-like_fold"/>
</dbReference>
<dbReference type="InterPro" id="IPR003961">
    <property type="entry name" value="FN3_dom"/>
</dbReference>
<dbReference type="PANTHER" id="PTHR46708:SF2">
    <property type="entry name" value="FIBRONECTIN TYPE-III DOMAIN-CONTAINING PROTEIN"/>
    <property type="match status" value="1"/>
</dbReference>
<dbReference type="Gene3D" id="2.60.40.10">
    <property type="entry name" value="Immunoglobulins"/>
    <property type="match status" value="1"/>
</dbReference>
<feature type="non-terminal residue" evidence="3">
    <location>
        <position position="1"/>
    </location>
</feature>
<evidence type="ECO:0000313" key="3">
    <source>
        <dbReference type="EMBL" id="EEN46397.1"/>
    </source>
</evidence>
<keyword evidence="1" id="KW-0677">Repeat</keyword>
<dbReference type="PROSITE" id="PS50853">
    <property type="entry name" value="FN3"/>
    <property type="match status" value="1"/>
</dbReference>
<dbReference type="SUPFAM" id="SSF49265">
    <property type="entry name" value="Fibronectin type III"/>
    <property type="match status" value="1"/>
</dbReference>
<feature type="domain" description="Fibronectin type-III" evidence="2">
    <location>
        <begin position="34"/>
        <end position="122"/>
    </location>
</feature>
<name>C3ZME1_BRAFL</name>
<organism>
    <name type="scientific">Branchiostoma floridae</name>
    <name type="common">Florida lancelet</name>
    <name type="synonym">Amphioxus</name>
    <dbReference type="NCBI Taxonomy" id="7739"/>
    <lineage>
        <taxon>Eukaryota</taxon>
        <taxon>Metazoa</taxon>
        <taxon>Chordata</taxon>
        <taxon>Cephalochordata</taxon>
        <taxon>Leptocardii</taxon>
        <taxon>Amphioxiformes</taxon>
        <taxon>Branchiostomatidae</taxon>
        <taxon>Branchiostoma</taxon>
    </lineage>
</organism>
<dbReference type="PANTHER" id="PTHR46708">
    <property type="entry name" value="TENASCIN"/>
    <property type="match status" value="1"/>
</dbReference>
<dbReference type="InParanoid" id="C3ZME1"/>
<proteinExistence type="predicted"/>
<dbReference type="InterPro" id="IPR036116">
    <property type="entry name" value="FN3_sf"/>
</dbReference>
<gene>
    <name evidence="3" type="ORF">BRAFLDRAFT_159817</name>
</gene>
<reference evidence="3" key="1">
    <citation type="journal article" date="2008" name="Nature">
        <title>The amphioxus genome and the evolution of the chordate karyotype.</title>
        <authorList>
            <consortium name="US DOE Joint Genome Institute (JGI-PGF)"/>
            <person name="Putnam N.H."/>
            <person name="Butts T."/>
            <person name="Ferrier D.E.K."/>
            <person name="Furlong R.F."/>
            <person name="Hellsten U."/>
            <person name="Kawashima T."/>
            <person name="Robinson-Rechavi M."/>
            <person name="Shoguchi E."/>
            <person name="Terry A."/>
            <person name="Yu J.-K."/>
            <person name="Benito-Gutierrez E.L."/>
            <person name="Dubchak I."/>
            <person name="Garcia-Fernandez J."/>
            <person name="Gibson-Brown J.J."/>
            <person name="Grigoriev I.V."/>
            <person name="Horton A.C."/>
            <person name="de Jong P.J."/>
            <person name="Jurka J."/>
            <person name="Kapitonov V.V."/>
            <person name="Kohara Y."/>
            <person name="Kuroki Y."/>
            <person name="Lindquist E."/>
            <person name="Lucas S."/>
            <person name="Osoegawa K."/>
            <person name="Pennacchio L.A."/>
            <person name="Salamov A.A."/>
            <person name="Satou Y."/>
            <person name="Sauka-Spengler T."/>
            <person name="Schmutz J."/>
            <person name="Shin-I T."/>
            <person name="Toyoda A."/>
            <person name="Bronner-Fraser M."/>
            <person name="Fujiyama A."/>
            <person name="Holland L.Z."/>
            <person name="Holland P.W.H."/>
            <person name="Satoh N."/>
            <person name="Rokhsar D.S."/>
        </authorList>
    </citation>
    <scope>NUCLEOTIDE SEQUENCE [LARGE SCALE GENOMIC DNA]</scope>
    <source>
        <strain evidence="3">S238N-H82</strain>
        <tissue evidence="3">Testes</tissue>
    </source>
</reference>
<dbReference type="EMBL" id="GG666644">
    <property type="protein sequence ID" value="EEN46397.1"/>
    <property type="molecule type" value="Genomic_DNA"/>
</dbReference>
<evidence type="ECO:0000259" key="2">
    <source>
        <dbReference type="PROSITE" id="PS50853"/>
    </source>
</evidence>
<evidence type="ECO:0000256" key="1">
    <source>
        <dbReference type="ARBA" id="ARBA00022737"/>
    </source>
</evidence>
<protein>
    <recommendedName>
        <fullName evidence="2">Fibronectin type-III domain-containing protein</fullName>
    </recommendedName>
</protein>
<dbReference type="SMART" id="SM00060">
    <property type="entry name" value="FN3"/>
    <property type="match status" value="2"/>
</dbReference>
<sequence>GMQPGLEYKVVIHTGNQTEKSEPTELHAWTKPMPPKYVEITNVEQDSLTVRWCGPEDGGYDKFKVSIRPPDDEAVEVEGEITEHMFRGLIAGRTYEISVSTVFHCLESTPQTVKRMTDIRPPTLEIQPNGISQEHITLSVLNHKCDCDEYKIMVEPEETGDGYLKTVRRETDEDVQVIEHLVPGRKYKISAVSVTQNQTS</sequence>
<feature type="non-terminal residue" evidence="3">
    <location>
        <position position="200"/>
    </location>
</feature>
<dbReference type="Pfam" id="PF00041">
    <property type="entry name" value="fn3"/>
    <property type="match status" value="1"/>
</dbReference>
<accession>C3ZME1</accession>